<dbReference type="Pfam" id="PF00271">
    <property type="entry name" value="Helicase_C"/>
    <property type="match status" value="1"/>
</dbReference>
<feature type="compositionally biased region" description="Low complexity" evidence="12">
    <location>
        <begin position="503"/>
        <end position="514"/>
    </location>
</feature>
<evidence type="ECO:0000313" key="17">
    <source>
        <dbReference type="Proteomes" id="UP000293874"/>
    </source>
</evidence>
<dbReference type="GO" id="GO:0003724">
    <property type="term" value="F:RNA helicase activity"/>
    <property type="evidence" value="ECO:0007669"/>
    <property type="project" value="UniProtKB-EC"/>
</dbReference>
<dbReference type="PROSITE" id="PS51195">
    <property type="entry name" value="Q_MOTIF"/>
    <property type="match status" value="1"/>
</dbReference>
<feature type="compositionally biased region" description="Polar residues" evidence="12">
    <location>
        <begin position="424"/>
        <end position="433"/>
    </location>
</feature>
<feature type="compositionally biased region" description="Low complexity" evidence="12">
    <location>
        <begin position="434"/>
        <end position="454"/>
    </location>
</feature>
<name>A0A4Q7N0H9_9BACT</name>
<dbReference type="GO" id="GO:0003676">
    <property type="term" value="F:nucleic acid binding"/>
    <property type="evidence" value="ECO:0007669"/>
    <property type="project" value="InterPro"/>
</dbReference>
<feature type="short sequence motif" description="Q motif" evidence="10">
    <location>
        <begin position="1"/>
        <end position="29"/>
    </location>
</feature>
<feature type="compositionally biased region" description="Polar residues" evidence="12">
    <location>
        <begin position="542"/>
        <end position="552"/>
    </location>
</feature>
<organism evidence="16 17">
    <name type="scientific">Pseudobacter ginsenosidimutans</name>
    <dbReference type="NCBI Taxonomy" id="661488"/>
    <lineage>
        <taxon>Bacteria</taxon>
        <taxon>Pseudomonadati</taxon>
        <taxon>Bacteroidota</taxon>
        <taxon>Chitinophagia</taxon>
        <taxon>Chitinophagales</taxon>
        <taxon>Chitinophagaceae</taxon>
        <taxon>Pseudobacter</taxon>
    </lineage>
</organism>
<dbReference type="PANTHER" id="PTHR47959:SF13">
    <property type="entry name" value="ATP-DEPENDENT RNA HELICASE RHLE"/>
    <property type="match status" value="1"/>
</dbReference>
<evidence type="ECO:0000256" key="9">
    <source>
        <dbReference type="ARBA" id="ARBA00074363"/>
    </source>
</evidence>
<dbReference type="PROSITE" id="PS51192">
    <property type="entry name" value="HELICASE_ATP_BIND_1"/>
    <property type="match status" value="1"/>
</dbReference>
<dbReference type="InterPro" id="IPR050079">
    <property type="entry name" value="DEAD_box_RNA_helicase"/>
</dbReference>
<dbReference type="PANTHER" id="PTHR47959">
    <property type="entry name" value="ATP-DEPENDENT RNA HELICASE RHLE-RELATED"/>
    <property type="match status" value="1"/>
</dbReference>
<dbReference type="Proteomes" id="UP000293874">
    <property type="component" value="Unassembled WGS sequence"/>
</dbReference>
<feature type="domain" description="DEAD-box RNA helicase Q" evidence="15">
    <location>
        <begin position="1"/>
        <end position="29"/>
    </location>
</feature>
<dbReference type="RefSeq" id="WP_130539214.1">
    <property type="nucleotide sequence ID" value="NZ_CP042431.1"/>
</dbReference>
<dbReference type="PROSITE" id="PS51194">
    <property type="entry name" value="HELICASE_CTER"/>
    <property type="match status" value="1"/>
</dbReference>
<dbReference type="EC" id="3.6.4.13" evidence="1"/>
<dbReference type="InterPro" id="IPR014014">
    <property type="entry name" value="RNA_helicase_DEAD_Q_motif"/>
</dbReference>
<dbReference type="InterPro" id="IPR000629">
    <property type="entry name" value="RNA-helicase_DEAD-box_CS"/>
</dbReference>
<comment type="caution">
    <text evidence="16">The sequence shown here is derived from an EMBL/GenBank/DDBJ whole genome shotgun (WGS) entry which is preliminary data.</text>
</comment>
<dbReference type="EMBL" id="SGXA01000001">
    <property type="protein sequence ID" value="RZS74773.1"/>
    <property type="molecule type" value="Genomic_DNA"/>
</dbReference>
<keyword evidence="3 11" id="KW-0547">Nucleotide-binding</keyword>
<evidence type="ECO:0000256" key="12">
    <source>
        <dbReference type="SAM" id="MobiDB-lite"/>
    </source>
</evidence>
<dbReference type="InterPro" id="IPR011545">
    <property type="entry name" value="DEAD/DEAH_box_helicase_dom"/>
</dbReference>
<keyword evidence="4 11" id="KW-0378">Hydrolase</keyword>
<evidence type="ECO:0000256" key="4">
    <source>
        <dbReference type="ARBA" id="ARBA00022801"/>
    </source>
</evidence>
<evidence type="ECO:0000256" key="10">
    <source>
        <dbReference type="PROSITE-ProRule" id="PRU00552"/>
    </source>
</evidence>
<gene>
    <name evidence="16" type="ORF">EV199_0624</name>
</gene>
<feature type="compositionally biased region" description="Low complexity" evidence="12">
    <location>
        <begin position="522"/>
        <end position="533"/>
    </location>
</feature>
<dbReference type="CDD" id="cd00268">
    <property type="entry name" value="DEADc"/>
    <property type="match status" value="1"/>
</dbReference>
<evidence type="ECO:0000313" key="16">
    <source>
        <dbReference type="EMBL" id="RZS74773.1"/>
    </source>
</evidence>
<protein>
    <recommendedName>
        <fullName evidence="9">DEAD-box ATP-dependent RNA helicase RhpA</fullName>
        <ecNumber evidence="1">3.6.4.13</ecNumber>
    </recommendedName>
</protein>
<dbReference type="GO" id="GO:0009266">
    <property type="term" value="P:response to temperature stimulus"/>
    <property type="evidence" value="ECO:0007669"/>
    <property type="project" value="UniProtKB-ARBA"/>
</dbReference>
<dbReference type="PROSITE" id="PS00039">
    <property type="entry name" value="DEAD_ATP_HELICASE"/>
    <property type="match status" value="1"/>
</dbReference>
<feature type="compositionally biased region" description="Low complexity" evidence="12">
    <location>
        <begin position="463"/>
        <end position="489"/>
    </location>
</feature>
<sequence length="571" mass="63400">MLFEQLPIAAPILKALAEQGYSNPTPIQEQSIPVILQQKDILGCARTGTGKTAAFAIPIIQLLAEEKAKAPVKGIRALVLTPTRELALQIQESFDAYGKYTNIRQVVIFGGVSQQSQVNDLRKGCDILVATPGRLLDLMQQNIISISQIRILVLDEADRMLDMGFIHDVKKVIAKIPAQRQTLFFSATMAPEIRKLSDTILKEPVYVQVTPVASTAETVEQTLYYVDKKNKNPLLVHILKDPAITSSIVFSRTKHGANKIAKALSNAGIRAEAIHGNKSQAARQRALQLLKEREIRVLVATDIAARGIDVEELSHVINYDLPNIPETYVHRIGRTGRAGASGLAISFCDQEEREFLRDIQKLIKKNVPVIAEHPFKPGSPIVKEPVVAQAPAIAKTQANSKPLQQHNQQSRNNRNRNKERQSQGESRNTSNGRQQQPQVKQQTNQGQQPRPQRPVAMQTTTGNAQQKMVVQKAQPAVQQQQKAVVQNNNGTQQKGNMQKPAVQQQGSRPQPSQQKSADRPKQQPQQQQANQSKPKYEYSSKPAANTELNQAPASFKLKNRFGNSEDEAERW</sequence>
<dbReference type="Pfam" id="PF00270">
    <property type="entry name" value="DEAD"/>
    <property type="match status" value="1"/>
</dbReference>
<dbReference type="InterPro" id="IPR014001">
    <property type="entry name" value="Helicase_ATP-bd"/>
</dbReference>
<keyword evidence="2" id="KW-0963">Cytoplasm</keyword>
<dbReference type="SMART" id="SM00490">
    <property type="entry name" value="HELICc"/>
    <property type="match status" value="1"/>
</dbReference>
<keyword evidence="5 11" id="KW-0347">Helicase</keyword>
<evidence type="ECO:0000256" key="2">
    <source>
        <dbReference type="ARBA" id="ARBA00022490"/>
    </source>
</evidence>
<accession>A0A4Q7N0H9</accession>
<dbReference type="GO" id="GO:0042255">
    <property type="term" value="P:ribosome assembly"/>
    <property type="evidence" value="ECO:0007669"/>
    <property type="project" value="UniProtKB-ARBA"/>
</dbReference>
<dbReference type="Gene3D" id="3.40.50.300">
    <property type="entry name" value="P-loop containing nucleotide triphosphate hydrolases"/>
    <property type="match status" value="2"/>
</dbReference>
<dbReference type="SUPFAM" id="SSF52540">
    <property type="entry name" value="P-loop containing nucleoside triphosphate hydrolases"/>
    <property type="match status" value="1"/>
</dbReference>
<evidence type="ECO:0000259" key="13">
    <source>
        <dbReference type="PROSITE" id="PS51192"/>
    </source>
</evidence>
<dbReference type="GO" id="GO:0016787">
    <property type="term" value="F:hydrolase activity"/>
    <property type="evidence" value="ECO:0007669"/>
    <property type="project" value="UniProtKB-KW"/>
</dbReference>
<proteinExistence type="inferred from homology"/>
<keyword evidence="6 11" id="KW-0067">ATP-binding</keyword>
<evidence type="ECO:0000256" key="5">
    <source>
        <dbReference type="ARBA" id="ARBA00022806"/>
    </source>
</evidence>
<evidence type="ECO:0000256" key="8">
    <source>
        <dbReference type="ARBA" id="ARBA00047984"/>
    </source>
</evidence>
<dbReference type="InterPro" id="IPR001650">
    <property type="entry name" value="Helicase_C-like"/>
</dbReference>
<dbReference type="AlphaFoldDB" id="A0A4Q7N0H9"/>
<dbReference type="FunFam" id="3.40.50.300:FF:000108">
    <property type="entry name" value="ATP-dependent RNA helicase RhlE"/>
    <property type="match status" value="1"/>
</dbReference>
<comment type="catalytic activity">
    <reaction evidence="8">
        <text>ATP + H2O = ADP + phosphate + H(+)</text>
        <dbReference type="Rhea" id="RHEA:13065"/>
        <dbReference type="ChEBI" id="CHEBI:15377"/>
        <dbReference type="ChEBI" id="CHEBI:15378"/>
        <dbReference type="ChEBI" id="CHEBI:30616"/>
        <dbReference type="ChEBI" id="CHEBI:43474"/>
        <dbReference type="ChEBI" id="CHEBI:456216"/>
        <dbReference type="EC" id="3.6.4.13"/>
    </reaction>
</comment>
<keyword evidence="17" id="KW-1185">Reference proteome</keyword>
<evidence type="ECO:0000256" key="6">
    <source>
        <dbReference type="ARBA" id="ARBA00022840"/>
    </source>
</evidence>
<evidence type="ECO:0000256" key="3">
    <source>
        <dbReference type="ARBA" id="ARBA00022741"/>
    </source>
</evidence>
<evidence type="ECO:0000259" key="14">
    <source>
        <dbReference type="PROSITE" id="PS51194"/>
    </source>
</evidence>
<feature type="domain" description="Helicase C-terminal" evidence="14">
    <location>
        <begin position="218"/>
        <end position="381"/>
    </location>
</feature>
<dbReference type="SMART" id="SM00487">
    <property type="entry name" value="DEXDc"/>
    <property type="match status" value="1"/>
</dbReference>
<dbReference type="OrthoDB" id="634931at2"/>
<dbReference type="InterPro" id="IPR044742">
    <property type="entry name" value="DEAD/DEAH_RhlB"/>
</dbReference>
<feature type="region of interest" description="Disordered" evidence="12">
    <location>
        <begin position="396"/>
        <end position="571"/>
    </location>
</feature>
<feature type="domain" description="Helicase ATP-binding" evidence="13">
    <location>
        <begin position="32"/>
        <end position="207"/>
    </location>
</feature>
<dbReference type="InterPro" id="IPR027417">
    <property type="entry name" value="P-loop_NTPase"/>
</dbReference>
<evidence type="ECO:0000256" key="11">
    <source>
        <dbReference type="RuleBase" id="RU000492"/>
    </source>
</evidence>
<reference evidence="16 17" key="1">
    <citation type="submission" date="2019-02" db="EMBL/GenBank/DDBJ databases">
        <title>Genomic Encyclopedia of Type Strains, Phase IV (KMG-IV): sequencing the most valuable type-strain genomes for metagenomic binning, comparative biology and taxonomic classification.</title>
        <authorList>
            <person name="Goeker M."/>
        </authorList>
    </citation>
    <scope>NUCLEOTIDE SEQUENCE [LARGE SCALE GENOMIC DNA]</scope>
    <source>
        <strain evidence="16 17">DSM 18116</strain>
    </source>
</reference>
<dbReference type="CDD" id="cd18787">
    <property type="entry name" value="SF2_C_DEAD"/>
    <property type="match status" value="1"/>
</dbReference>
<dbReference type="GO" id="GO:0005524">
    <property type="term" value="F:ATP binding"/>
    <property type="evidence" value="ECO:0007669"/>
    <property type="project" value="UniProtKB-KW"/>
</dbReference>
<dbReference type="GO" id="GO:0005829">
    <property type="term" value="C:cytosol"/>
    <property type="evidence" value="ECO:0007669"/>
    <property type="project" value="TreeGrafter"/>
</dbReference>
<comment type="similarity">
    <text evidence="7 11">Belongs to the DEAD box helicase family.</text>
</comment>
<evidence type="ECO:0000256" key="1">
    <source>
        <dbReference type="ARBA" id="ARBA00012552"/>
    </source>
</evidence>
<evidence type="ECO:0000256" key="7">
    <source>
        <dbReference type="ARBA" id="ARBA00038437"/>
    </source>
</evidence>
<evidence type="ECO:0000259" key="15">
    <source>
        <dbReference type="PROSITE" id="PS51195"/>
    </source>
</evidence>